<dbReference type="PANTHER" id="PTHR42723:SF1">
    <property type="entry name" value="CHLOROPHYLL SYNTHASE, CHLOROPLASTIC"/>
    <property type="match status" value="1"/>
</dbReference>
<organism evidence="6 7">
    <name type="scientific">Streptomyces griseochromogenes</name>
    <dbReference type="NCBI Taxonomy" id="68214"/>
    <lineage>
        <taxon>Bacteria</taxon>
        <taxon>Bacillati</taxon>
        <taxon>Actinomycetota</taxon>
        <taxon>Actinomycetes</taxon>
        <taxon>Kitasatosporales</taxon>
        <taxon>Streptomycetaceae</taxon>
        <taxon>Streptomyces</taxon>
    </lineage>
</organism>
<dbReference type="GO" id="GO:0016765">
    <property type="term" value="F:transferase activity, transferring alkyl or aryl (other than methyl) groups"/>
    <property type="evidence" value="ECO:0007669"/>
    <property type="project" value="InterPro"/>
</dbReference>
<evidence type="ECO:0000256" key="2">
    <source>
        <dbReference type="ARBA" id="ARBA00022692"/>
    </source>
</evidence>
<dbReference type="Pfam" id="PF01040">
    <property type="entry name" value="UbiA"/>
    <property type="match status" value="1"/>
</dbReference>
<accession>A0A1B1AP06</accession>
<comment type="subcellular location">
    <subcellularLocation>
        <location evidence="1">Membrane</location>
        <topology evidence="1">Multi-pass membrane protein</topology>
    </subcellularLocation>
</comment>
<name>A0A1B1AP06_9ACTN</name>
<keyword evidence="4 5" id="KW-0472">Membrane</keyword>
<dbReference type="InterPro" id="IPR044878">
    <property type="entry name" value="UbiA_sf"/>
</dbReference>
<feature type="transmembrane region" description="Helical" evidence="5">
    <location>
        <begin position="40"/>
        <end position="59"/>
    </location>
</feature>
<feature type="transmembrane region" description="Helical" evidence="5">
    <location>
        <begin position="136"/>
        <end position="157"/>
    </location>
</feature>
<reference evidence="6 7" key="1">
    <citation type="submission" date="2016-06" db="EMBL/GenBank/DDBJ databases">
        <title>Complete genome sequence of Streptomyces griseochromogenes ATCC 14511, the Blasticidin S producer.</title>
        <authorList>
            <person name="Wu L."/>
        </authorList>
    </citation>
    <scope>NUCLEOTIDE SEQUENCE [LARGE SCALE GENOMIC DNA]</scope>
    <source>
        <strain evidence="6 7">ATCC 14511</strain>
    </source>
</reference>
<sequence>MLRFAVLCLRESRGAVLVIFLLRFLLPSAGGTVPGTARPALLLGAAAWASAVAAVYLYNGVTDVGEDRSNGSVRPVASGLLPLATALRAAGTLAALAVVLGALVSAKMCLVTAGFLLLGYGYSAPGIALKRTTPGTIAVVIGGGALTYLAGLLCAGLPLTPAVLAFCTAMCLWMGLVGAIAKDFSDAAGDARHGRRNWTVLHGARATALLAAVSAVTIGAGLLVCALSPAGPGLLPPAVVLLGGALALAGVCPGLRQGGTRAERRLPYRAFMITQYAVHLVVLAHPIS</sequence>
<dbReference type="KEGG" id="sgs:AVL59_00650"/>
<feature type="transmembrane region" description="Helical" evidence="5">
    <location>
        <begin position="206"/>
        <end position="229"/>
    </location>
</feature>
<dbReference type="STRING" id="68214.AVL59_00650"/>
<dbReference type="Gene3D" id="1.10.357.140">
    <property type="entry name" value="UbiA prenyltransferase"/>
    <property type="match status" value="1"/>
</dbReference>
<evidence type="ECO:0000256" key="3">
    <source>
        <dbReference type="ARBA" id="ARBA00022989"/>
    </source>
</evidence>
<proteinExistence type="predicted"/>
<dbReference type="EMBL" id="CP016279">
    <property type="protein sequence ID" value="ANP48276.1"/>
    <property type="molecule type" value="Genomic_DNA"/>
</dbReference>
<feature type="transmembrane region" description="Helical" evidence="5">
    <location>
        <begin position="110"/>
        <end position="129"/>
    </location>
</feature>
<dbReference type="InterPro" id="IPR050475">
    <property type="entry name" value="Prenyltransferase_related"/>
</dbReference>
<dbReference type="PANTHER" id="PTHR42723">
    <property type="entry name" value="CHLOROPHYLL SYNTHASE"/>
    <property type="match status" value="1"/>
</dbReference>
<evidence type="ECO:0000256" key="4">
    <source>
        <dbReference type="ARBA" id="ARBA00023136"/>
    </source>
</evidence>
<evidence type="ECO:0008006" key="8">
    <source>
        <dbReference type="Google" id="ProtNLM"/>
    </source>
</evidence>
<evidence type="ECO:0000256" key="1">
    <source>
        <dbReference type="ARBA" id="ARBA00004141"/>
    </source>
</evidence>
<keyword evidence="2 5" id="KW-0812">Transmembrane</keyword>
<evidence type="ECO:0000313" key="7">
    <source>
        <dbReference type="Proteomes" id="UP000092659"/>
    </source>
</evidence>
<dbReference type="Proteomes" id="UP000092659">
    <property type="component" value="Chromosome"/>
</dbReference>
<dbReference type="AlphaFoldDB" id="A0A1B1AP06"/>
<feature type="transmembrane region" description="Helical" evidence="5">
    <location>
        <begin position="163"/>
        <end position="185"/>
    </location>
</feature>
<gene>
    <name evidence="6" type="ORF">AVL59_00650</name>
</gene>
<evidence type="ECO:0000313" key="6">
    <source>
        <dbReference type="EMBL" id="ANP48276.1"/>
    </source>
</evidence>
<evidence type="ECO:0000256" key="5">
    <source>
        <dbReference type="SAM" id="Phobius"/>
    </source>
</evidence>
<feature type="transmembrane region" description="Helical" evidence="5">
    <location>
        <begin position="235"/>
        <end position="255"/>
    </location>
</feature>
<dbReference type="GO" id="GO:0016020">
    <property type="term" value="C:membrane"/>
    <property type="evidence" value="ECO:0007669"/>
    <property type="project" value="UniProtKB-SubCell"/>
</dbReference>
<protein>
    <recommendedName>
        <fullName evidence="8">Homogenitisate phytyltransferase</fullName>
    </recommendedName>
</protein>
<dbReference type="InterPro" id="IPR000537">
    <property type="entry name" value="UbiA_prenyltransferase"/>
</dbReference>
<keyword evidence="3 5" id="KW-1133">Transmembrane helix</keyword>
<feature type="transmembrane region" description="Helical" evidence="5">
    <location>
        <begin position="80"/>
        <end position="104"/>
    </location>
</feature>